<dbReference type="InterPro" id="IPR041239">
    <property type="entry name" value="DUF5605"/>
</dbReference>
<protein>
    <recommendedName>
        <fullName evidence="7">DUF5060 domain-containing protein</fullName>
    </recommendedName>
</protein>
<feature type="domain" description="Apiosidase-like catalytic" evidence="2">
    <location>
        <begin position="121"/>
        <end position="398"/>
    </location>
</feature>
<dbReference type="Pfam" id="PF13204">
    <property type="entry name" value="Apiosidase"/>
    <property type="match status" value="1"/>
</dbReference>
<dbReference type="AlphaFoldDB" id="A0A3D8Y5E6"/>
<evidence type="ECO:0000313" key="6">
    <source>
        <dbReference type="Proteomes" id="UP000256373"/>
    </source>
</evidence>
<dbReference type="SUPFAM" id="SSF51445">
    <property type="entry name" value="(Trans)glycosidases"/>
    <property type="match status" value="1"/>
</dbReference>
<feature type="domain" description="DUF5060" evidence="3">
    <location>
        <begin position="24"/>
        <end position="89"/>
    </location>
</feature>
<reference evidence="5 6" key="1">
    <citation type="submission" date="2018-07" db="EMBL/GenBank/DDBJ databases">
        <title>Dyadobacter roseus sp. nov., isolated from rose rhizosphere soil.</title>
        <authorList>
            <person name="Chen L."/>
        </authorList>
    </citation>
    <scope>NUCLEOTIDE SEQUENCE [LARGE SCALE GENOMIC DNA]</scope>
    <source>
        <strain evidence="5 6">RS19</strain>
    </source>
</reference>
<proteinExistence type="predicted"/>
<dbReference type="InterPro" id="IPR013783">
    <property type="entry name" value="Ig-like_fold"/>
</dbReference>
<dbReference type="Proteomes" id="UP000256373">
    <property type="component" value="Unassembled WGS sequence"/>
</dbReference>
<keyword evidence="1" id="KW-0732">Signal</keyword>
<dbReference type="Pfam" id="PF16586">
    <property type="entry name" value="DUF5060"/>
    <property type="match status" value="1"/>
</dbReference>
<evidence type="ECO:0000256" key="1">
    <source>
        <dbReference type="SAM" id="SignalP"/>
    </source>
</evidence>
<dbReference type="PANTHER" id="PTHR37836:SF2">
    <property type="entry name" value="DUF4038 DOMAIN-CONTAINING PROTEIN"/>
    <property type="match status" value="1"/>
</dbReference>
<evidence type="ECO:0000259" key="2">
    <source>
        <dbReference type="Pfam" id="PF13204"/>
    </source>
</evidence>
<keyword evidence="6" id="KW-1185">Reference proteome</keyword>
<dbReference type="InterPro" id="IPR025277">
    <property type="entry name" value="Apiosidase-like_cat_dom"/>
</dbReference>
<gene>
    <name evidence="5" type="ORF">DSL64_22995</name>
</gene>
<feature type="domain" description="DUF5605" evidence="4">
    <location>
        <begin position="436"/>
        <end position="525"/>
    </location>
</feature>
<dbReference type="RefSeq" id="WP_115833295.1">
    <property type="nucleotide sequence ID" value="NZ_QNUL01000025.1"/>
</dbReference>
<evidence type="ECO:0008006" key="7">
    <source>
        <dbReference type="Google" id="ProtNLM"/>
    </source>
</evidence>
<dbReference type="EMBL" id="QNUL01000025">
    <property type="protein sequence ID" value="REA57804.1"/>
    <property type="molecule type" value="Genomic_DNA"/>
</dbReference>
<evidence type="ECO:0000259" key="4">
    <source>
        <dbReference type="Pfam" id="PF18310"/>
    </source>
</evidence>
<organism evidence="5 6">
    <name type="scientific">Dyadobacter luteus</name>
    <dbReference type="NCBI Taxonomy" id="2259619"/>
    <lineage>
        <taxon>Bacteria</taxon>
        <taxon>Pseudomonadati</taxon>
        <taxon>Bacteroidota</taxon>
        <taxon>Cytophagia</taxon>
        <taxon>Cytophagales</taxon>
        <taxon>Spirosomataceae</taxon>
        <taxon>Dyadobacter</taxon>
    </lineage>
</organism>
<dbReference type="Gene3D" id="3.20.20.80">
    <property type="entry name" value="Glycosidases"/>
    <property type="match status" value="1"/>
</dbReference>
<sequence length="529" mass="60842">MKSITHLIAFILLFSSLGFSQSSVEVWDRFEVSLVGPEAGNPFDDVTISAEFTNGAVKKTVNGFYDGKGKYKVRFMPDRTGKWTYRTISKTKALNAKSGSFDCVAATGNNHGPVQVADTFHFKYADGKRYYPFGTTIYAMTHQPKELEETTLQTLKENPFNKVRLGVFPKYYSNVENEPLYYPFEKLEETKGANGKVKFKWDFAKFNPEFFAHLEERIDDLKDLGIEADIIIFHPYDKGHWGFDSLGMNNDLRYIRYLTARLSSFRNVWWSLANEFDYVKTKPRDAWDVYTKAVVANDPYKHLCSIHNGSVYYDNWKPEYSHVSIQNGSALEDFGRAVLLRDVFFRPMVYDEVCYEGDLPQRWGHLRGEEMVEAFWQGIIAGTYVTHGETYKNESNTVFWAKGGKLVGSSPARIGFLRNIVEAAPGPLELADPWKDHHTATAGNGYYLVYFGKQMNAEWVFNLPKKAGPKPGQKFKVEVIDTWDMTIRKIPDVFEMNTPEPYRIFDKDRKTVRLPMKPYLALRITPTDQ</sequence>
<dbReference type="InterPro" id="IPR032260">
    <property type="entry name" value="DUF5060"/>
</dbReference>
<dbReference type="Gene3D" id="2.60.40.10">
    <property type="entry name" value="Immunoglobulins"/>
    <property type="match status" value="1"/>
</dbReference>
<dbReference type="Gene3D" id="2.60.40.3950">
    <property type="match status" value="1"/>
</dbReference>
<evidence type="ECO:0000313" key="5">
    <source>
        <dbReference type="EMBL" id="REA57804.1"/>
    </source>
</evidence>
<dbReference type="PANTHER" id="PTHR37836">
    <property type="entry name" value="LMO1036 PROTEIN"/>
    <property type="match status" value="1"/>
</dbReference>
<name>A0A3D8Y5E6_9BACT</name>
<comment type="caution">
    <text evidence="5">The sequence shown here is derived from an EMBL/GenBank/DDBJ whole genome shotgun (WGS) entry which is preliminary data.</text>
</comment>
<evidence type="ECO:0000259" key="3">
    <source>
        <dbReference type="Pfam" id="PF16586"/>
    </source>
</evidence>
<dbReference type="InterPro" id="IPR017853">
    <property type="entry name" value="GH"/>
</dbReference>
<feature type="chain" id="PRO_5017685181" description="DUF5060 domain-containing protein" evidence="1">
    <location>
        <begin position="21"/>
        <end position="529"/>
    </location>
</feature>
<dbReference type="OrthoDB" id="59486at2"/>
<accession>A0A3D8Y5E6</accession>
<feature type="signal peptide" evidence="1">
    <location>
        <begin position="1"/>
        <end position="20"/>
    </location>
</feature>
<dbReference type="Pfam" id="PF18310">
    <property type="entry name" value="DUF5605"/>
    <property type="match status" value="1"/>
</dbReference>